<dbReference type="EMBL" id="CCXY01000343">
    <property type="protein sequence ID" value="CEG13504.1"/>
    <property type="molecule type" value="Genomic_DNA"/>
</dbReference>
<reference evidence="1" key="1">
    <citation type="submission" date="2014-09" db="EMBL/GenBank/DDBJ databases">
        <authorList>
            <person name="Probst J Alexander"/>
        </authorList>
    </citation>
    <scope>NUCLEOTIDE SEQUENCE</scope>
</reference>
<accession>A0A098EDA9</accession>
<proteinExistence type="predicted"/>
<dbReference type="AlphaFoldDB" id="A0A098EDA9"/>
<gene>
    <name evidence="1" type="ORF">MSIBF_A4070001</name>
</gene>
<evidence type="ECO:0000313" key="1">
    <source>
        <dbReference type="EMBL" id="CEG13504.1"/>
    </source>
</evidence>
<name>A0A098EDA9_9ZZZZ</name>
<sequence length="68" mass="7730">MKISKNQKFTCNFLGGWIVTLNLNKNLGNYSEILNLGYVPYKREHIFCSIIGGVPEIVALNHSESDRM</sequence>
<protein>
    <submittedName>
        <fullName evidence="1">Uncharacterized protein</fullName>
    </submittedName>
</protein>
<organism evidence="1">
    <name type="scientific">groundwater metagenome</name>
    <dbReference type="NCBI Taxonomy" id="717931"/>
    <lineage>
        <taxon>unclassified sequences</taxon>
        <taxon>metagenomes</taxon>
        <taxon>ecological metagenomes</taxon>
    </lineage>
</organism>